<dbReference type="Pfam" id="PF07813">
    <property type="entry name" value="LTXXQ"/>
    <property type="match status" value="1"/>
</dbReference>
<sequence length="191" mass="20479">MNTKRSGLLSVAAGLALAASVAVVAINGYAHGPGFGMGNGGYPGMMGGQTGMGGPGMMGGQTGMRGPGMMMGQQGMGGMMFQDEEAQTLYLTEFKQRLQITADQEKPWTAYVDALTDVTATHSAMFAQMHDPSISGYERSEAHIALMEQMLPRQRTLLTATRTLRQTLTPTQRTQFDQGSVWFHGGYMNAQ</sequence>
<dbReference type="EMBL" id="LVJN01000019">
    <property type="protein sequence ID" value="OSM04134.1"/>
    <property type="molecule type" value="Genomic_DNA"/>
</dbReference>
<evidence type="ECO:0008006" key="4">
    <source>
        <dbReference type="Google" id="ProtNLM"/>
    </source>
</evidence>
<evidence type="ECO:0000313" key="3">
    <source>
        <dbReference type="Proteomes" id="UP000194003"/>
    </source>
</evidence>
<protein>
    <recommendedName>
        <fullName evidence="4">LTXXQ motif family protein</fullName>
    </recommendedName>
</protein>
<proteinExistence type="predicted"/>
<feature type="signal peptide" evidence="1">
    <location>
        <begin position="1"/>
        <end position="24"/>
    </location>
</feature>
<accession>A0A1Y2K567</accession>
<dbReference type="AlphaFoldDB" id="A0A1Y2K567"/>
<dbReference type="InterPro" id="IPR012899">
    <property type="entry name" value="LTXXQ"/>
</dbReference>
<keyword evidence="1" id="KW-0732">Signal</keyword>
<dbReference type="Proteomes" id="UP000194003">
    <property type="component" value="Unassembled WGS sequence"/>
</dbReference>
<dbReference type="GO" id="GO:0042597">
    <property type="term" value="C:periplasmic space"/>
    <property type="evidence" value="ECO:0007669"/>
    <property type="project" value="InterPro"/>
</dbReference>
<evidence type="ECO:0000313" key="2">
    <source>
        <dbReference type="EMBL" id="OSM04134.1"/>
    </source>
</evidence>
<name>A0A1Y2K567_9PROT</name>
<keyword evidence="3" id="KW-1185">Reference proteome</keyword>
<organism evidence="2 3">
    <name type="scientific">Magnetofaba australis IT-1</name>
    <dbReference type="NCBI Taxonomy" id="1434232"/>
    <lineage>
        <taxon>Bacteria</taxon>
        <taxon>Pseudomonadati</taxon>
        <taxon>Pseudomonadota</taxon>
        <taxon>Magnetococcia</taxon>
        <taxon>Magnetococcales</taxon>
        <taxon>Magnetococcaceae</taxon>
        <taxon>Magnetofaba</taxon>
    </lineage>
</organism>
<evidence type="ECO:0000256" key="1">
    <source>
        <dbReference type="SAM" id="SignalP"/>
    </source>
</evidence>
<gene>
    <name evidence="2" type="ORF">MAIT1_03592</name>
</gene>
<comment type="caution">
    <text evidence="2">The sequence shown here is derived from an EMBL/GenBank/DDBJ whole genome shotgun (WGS) entry which is preliminary data.</text>
</comment>
<dbReference type="RefSeq" id="WP_085442237.1">
    <property type="nucleotide sequence ID" value="NZ_LVJN01000019.1"/>
</dbReference>
<reference evidence="2 3" key="1">
    <citation type="journal article" date="2016" name="BMC Genomics">
        <title>Combined genomic and structural analyses of a cultured magnetotactic bacterium reveals its niche adaptation to a dynamic environment.</title>
        <authorList>
            <person name="Araujo A.C."/>
            <person name="Morillo V."/>
            <person name="Cypriano J."/>
            <person name="Teixeira L.C."/>
            <person name="Leao P."/>
            <person name="Lyra S."/>
            <person name="Almeida L.G."/>
            <person name="Bazylinski D.A."/>
            <person name="Vasconcellos A.T."/>
            <person name="Abreu F."/>
            <person name="Lins U."/>
        </authorList>
    </citation>
    <scope>NUCLEOTIDE SEQUENCE [LARGE SCALE GENOMIC DNA]</scope>
    <source>
        <strain evidence="2 3">IT-1</strain>
    </source>
</reference>
<feature type="chain" id="PRO_5012576097" description="LTXXQ motif family protein" evidence="1">
    <location>
        <begin position="25"/>
        <end position="191"/>
    </location>
</feature>